<name>D7DVM4_NOSA0</name>
<dbReference type="Proteomes" id="UP000001511">
    <property type="component" value="Chromosome"/>
</dbReference>
<dbReference type="Pfam" id="PF13414">
    <property type="entry name" value="TPR_11"/>
    <property type="match status" value="1"/>
</dbReference>
<keyword evidence="3" id="KW-1185">Reference proteome</keyword>
<evidence type="ECO:0000313" key="2">
    <source>
        <dbReference type="EMBL" id="ADI62675.1"/>
    </source>
</evidence>
<dbReference type="eggNOG" id="COG0457">
    <property type="taxonomic scope" value="Bacteria"/>
</dbReference>
<organism evidence="2 3">
    <name type="scientific">Nostoc azollae (strain 0708)</name>
    <name type="common">Anabaena azollae (strain 0708)</name>
    <dbReference type="NCBI Taxonomy" id="551115"/>
    <lineage>
        <taxon>Bacteria</taxon>
        <taxon>Bacillati</taxon>
        <taxon>Cyanobacteriota</taxon>
        <taxon>Cyanophyceae</taxon>
        <taxon>Nostocales</taxon>
        <taxon>Nostocaceae</taxon>
        <taxon>Trichormus</taxon>
    </lineage>
</organism>
<proteinExistence type="predicted"/>
<dbReference type="KEGG" id="naz:Aazo_0012"/>
<dbReference type="Gene3D" id="1.25.40.10">
    <property type="entry name" value="Tetratricopeptide repeat domain"/>
    <property type="match status" value="1"/>
</dbReference>
<dbReference type="InterPro" id="IPR019734">
    <property type="entry name" value="TPR_rpt"/>
</dbReference>
<reference evidence="2 3" key="1">
    <citation type="journal article" date="2010" name="PLoS ONE">
        <title>Genome erosion in a nitrogen-fixing vertically transmitted endosymbiotic multicellular cyanobacterium.</title>
        <authorList>
            <person name="Ran L."/>
            <person name="Larsson J."/>
            <person name="Vigil-Stenman T."/>
            <person name="Nylander J.A."/>
            <person name="Ininbergs K."/>
            <person name="Zheng W.W."/>
            <person name="Lapidus A."/>
            <person name="Lowry S."/>
            <person name="Haselkorn R."/>
            <person name="Bergman B."/>
        </authorList>
    </citation>
    <scope>NUCLEOTIDE SEQUENCE [LARGE SCALE GENOMIC DNA]</scope>
    <source>
        <strain evidence="2 3">0708</strain>
    </source>
</reference>
<sequence length="110" mass="12505">MMKLKTGITSFGINQLLYPGGLLSYLEQSQTTPNNAHQLVELSLDNSNKTNITPESEQNQRPNITLVYEKLGNNFSQKGEYAPAINNYNQALQHKPCNADIYYKLELSYY</sequence>
<dbReference type="EMBL" id="CP002059">
    <property type="protein sequence ID" value="ADI62675.1"/>
    <property type="molecule type" value="Genomic_DNA"/>
</dbReference>
<evidence type="ECO:0000313" key="3">
    <source>
        <dbReference type="Proteomes" id="UP000001511"/>
    </source>
</evidence>
<dbReference type="STRING" id="551115.Aazo_0012"/>
<dbReference type="SUPFAM" id="SSF48452">
    <property type="entry name" value="TPR-like"/>
    <property type="match status" value="1"/>
</dbReference>
<dbReference type="AlphaFoldDB" id="D7DVM4"/>
<accession>D7DVM4</accession>
<gene>
    <name evidence="2" type="ordered locus">Aazo_0012</name>
</gene>
<dbReference type="PROSITE" id="PS50005">
    <property type="entry name" value="TPR"/>
    <property type="match status" value="1"/>
</dbReference>
<dbReference type="InterPro" id="IPR011990">
    <property type="entry name" value="TPR-like_helical_dom_sf"/>
</dbReference>
<keyword evidence="1" id="KW-0802">TPR repeat</keyword>
<evidence type="ECO:0000256" key="1">
    <source>
        <dbReference type="PROSITE-ProRule" id="PRU00339"/>
    </source>
</evidence>
<dbReference type="HOGENOM" id="CLU_2168346_0_0_3"/>
<feature type="repeat" description="TPR" evidence="1">
    <location>
        <begin position="65"/>
        <end position="98"/>
    </location>
</feature>
<protein>
    <submittedName>
        <fullName evidence="2">Uncharacterized protein</fullName>
    </submittedName>
</protein>